<proteinExistence type="predicted"/>
<sequence>MMNSSIIPTISQYADNIKFETGIGPVTDKILNSVFDKITTDGFKEKLMDKIVDPITGIINEKIRPYIYLIIIMYIILVVLLVTIIYILIKKFNNR</sequence>
<organism evidence="2 3">
    <name type="scientific">Moumouvirus goulette</name>
    <dbReference type="NCBI Taxonomy" id="1247379"/>
    <lineage>
        <taxon>Viruses</taxon>
        <taxon>Varidnaviria</taxon>
        <taxon>Bamfordvirae</taxon>
        <taxon>Nucleocytoviricota</taxon>
        <taxon>Megaviricetes</taxon>
        <taxon>Imitervirales</taxon>
        <taxon>Mimiviridae</taxon>
        <taxon>Megamimivirinae</taxon>
        <taxon>Moumouvirus</taxon>
        <taxon>Moumouvirus goulettemassiliense</taxon>
    </lineage>
</organism>
<keyword evidence="1" id="KW-0812">Transmembrane</keyword>
<keyword evidence="1" id="KW-0472">Membrane</keyword>
<feature type="transmembrane region" description="Helical" evidence="1">
    <location>
        <begin position="66"/>
        <end position="89"/>
    </location>
</feature>
<accession>M1PBX9</accession>
<dbReference type="EMBL" id="KC008572">
    <property type="protein sequence ID" value="AGF85429.1"/>
    <property type="molecule type" value="Genomic_DNA"/>
</dbReference>
<keyword evidence="1" id="KW-1133">Transmembrane helix</keyword>
<evidence type="ECO:0000313" key="2">
    <source>
        <dbReference type="EMBL" id="AGF85429.1"/>
    </source>
</evidence>
<gene>
    <name evidence="2" type="ORF">glt_00620</name>
</gene>
<protein>
    <submittedName>
        <fullName evidence="2">Uncharacterized protein</fullName>
    </submittedName>
</protein>
<keyword evidence="3" id="KW-1185">Reference proteome</keyword>
<dbReference type="Proteomes" id="UP000241071">
    <property type="component" value="Segment"/>
</dbReference>
<name>M1PBX9_9VIRU</name>
<reference evidence="2 3" key="1">
    <citation type="submission" date="2012-10" db="EMBL/GenBank/DDBJ databases">
        <title>Complete genome sequence of Moumouvirus goulette.</title>
        <authorList>
            <person name="Fournous G."/>
            <person name="Bougalmi M."/>
            <person name="Colson P."/>
        </authorList>
    </citation>
    <scope>NUCLEOTIDE SEQUENCE [LARGE SCALE GENOMIC DNA]</scope>
</reference>
<evidence type="ECO:0000313" key="3">
    <source>
        <dbReference type="Proteomes" id="UP000241071"/>
    </source>
</evidence>
<evidence type="ECO:0000256" key="1">
    <source>
        <dbReference type="SAM" id="Phobius"/>
    </source>
</evidence>